<name>A0A432XD66_9GAMM</name>
<dbReference type="RefSeq" id="WP_126834464.1">
    <property type="nucleotide sequence ID" value="NZ_PIPT01000008.1"/>
</dbReference>
<feature type="transmembrane region" description="Helical" evidence="1">
    <location>
        <begin position="171"/>
        <end position="187"/>
    </location>
</feature>
<evidence type="ECO:0000256" key="1">
    <source>
        <dbReference type="SAM" id="Phobius"/>
    </source>
</evidence>
<keyword evidence="1" id="KW-0472">Membrane</keyword>
<dbReference type="OrthoDB" id="6234880at2"/>
<proteinExistence type="predicted"/>
<evidence type="ECO:0008006" key="4">
    <source>
        <dbReference type="Google" id="ProtNLM"/>
    </source>
</evidence>
<reference evidence="3" key="1">
    <citation type="journal article" date="2018" name="Front. Microbiol.">
        <title>Genome-Based Analysis Reveals the Taxonomy and Diversity of the Family Idiomarinaceae.</title>
        <authorList>
            <person name="Liu Y."/>
            <person name="Lai Q."/>
            <person name="Shao Z."/>
        </authorList>
    </citation>
    <scope>NUCLEOTIDE SEQUENCE [LARGE SCALE GENOMIC DNA]</scope>
    <source>
        <strain evidence="3">SW15</strain>
    </source>
</reference>
<feature type="transmembrane region" description="Helical" evidence="1">
    <location>
        <begin position="347"/>
        <end position="370"/>
    </location>
</feature>
<keyword evidence="1" id="KW-0812">Transmembrane</keyword>
<feature type="transmembrane region" description="Helical" evidence="1">
    <location>
        <begin position="406"/>
        <end position="423"/>
    </location>
</feature>
<sequence length="432" mass="48524">MKLTSTEHKLGLVLFALLVYPVIWLDTIYGLFSYLGLGGLRISLAYRLVLIMIGLYLVFTRENYVTIMVRIMVLAWACFAAWSTFPTGNFNLVSEITLFSRWLFPFAVLVITLKLFERFGDETRLLLMGIAYYGLVFGSFMLFSFATGLGIQSYGDHAFGIKSFYVGGNDIGLAALISLCFIYYFLYQHVTLSGIIKAALCIAGLILLGTKAGWGGSAALTLLFVFLIVVFKVANTVFKKVSKYLLMTVIITGVIAAYQYTNKNIDEFRYQLTQVNQIIEGASPRQRLINAADRSLARFDEEVIWTGGGVKFYEMVGREYYLEQNNIDEFLTYKNIEQEWYDLFGGYGIIFALLVSIMHLFFVLMSLLLYVRAPSSLHLFLTTSVVVFFAHGMFAGHAFVSGQPGGLIGVVYAILCLRLRIFFGISTSRESA</sequence>
<dbReference type="AlphaFoldDB" id="A0A432XD66"/>
<feature type="transmembrane region" description="Helical" evidence="1">
    <location>
        <begin position="91"/>
        <end position="113"/>
    </location>
</feature>
<keyword evidence="1" id="KW-1133">Transmembrane helix</keyword>
<dbReference type="EMBL" id="PIPT01000008">
    <property type="protein sequence ID" value="RUO46645.1"/>
    <property type="molecule type" value="Genomic_DNA"/>
</dbReference>
<feature type="transmembrane region" description="Helical" evidence="1">
    <location>
        <begin position="218"/>
        <end position="237"/>
    </location>
</feature>
<feature type="transmembrane region" description="Helical" evidence="1">
    <location>
        <begin position="125"/>
        <end position="151"/>
    </location>
</feature>
<accession>A0A432XD66</accession>
<feature type="transmembrane region" description="Helical" evidence="1">
    <location>
        <begin position="194"/>
        <end position="212"/>
    </location>
</feature>
<evidence type="ECO:0000313" key="3">
    <source>
        <dbReference type="Proteomes" id="UP000286678"/>
    </source>
</evidence>
<protein>
    <recommendedName>
        <fullName evidence="4">O-antigen ligase domain-containing protein</fullName>
    </recommendedName>
</protein>
<feature type="transmembrane region" description="Helical" evidence="1">
    <location>
        <begin position="377"/>
        <end position="400"/>
    </location>
</feature>
<evidence type="ECO:0000313" key="2">
    <source>
        <dbReference type="EMBL" id="RUO46645.1"/>
    </source>
</evidence>
<gene>
    <name evidence="2" type="ORF">CWE21_10850</name>
</gene>
<feature type="transmembrane region" description="Helical" evidence="1">
    <location>
        <begin position="44"/>
        <end position="60"/>
    </location>
</feature>
<feature type="transmembrane region" description="Helical" evidence="1">
    <location>
        <begin position="244"/>
        <end position="261"/>
    </location>
</feature>
<comment type="caution">
    <text evidence="2">The sequence shown here is derived from an EMBL/GenBank/DDBJ whole genome shotgun (WGS) entry which is preliminary data.</text>
</comment>
<dbReference type="Proteomes" id="UP000286678">
    <property type="component" value="Unassembled WGS sequence"/>
</dbReference>
<keyword evidence="3" id="KW-1185">Reference proteome</keyword>
<feature type="transmembrane region" description="Helical" evidence="1">
    <location>
        <begin position="12"/>
        <end position="32"/>
    </location>
</feature>
<organism evidence="2 3">
    <name type="scientific">Pseudidiomarina aquimaris</name>
    <dbReference type="NCBI Taxonomy" id="641841"/>
    <lineage>
        <taxon>Bacteria</taxon>
        <taxon>Pseudomonadati</taxon>
        <taxon>Pseudomonadota</taxon>
        <taxon>Gammaproteobacteria</taxon>
        <taxon>Alteromonadales</taxon>
        <taxon>Idiomarinaceae</taxon>
        <taxon>Pseudidiomarina</taxon>
    </lineage>
</organism>
<feature type="transmembrane region" description="Helical" evidence="1">
    <location>
        <begin position="67"/>
        <end position="85"/>
    </location>
</feature>